<comment type="caution">
    <text evidence="6">The sequence shown here is derived from an EMBL/GenBank/DDBJ whole genome shotgun (WGS) entry which is preliminary data.</text>
</comment>
<comment type="similarity">
    <text evidence="1">Belongs to the 11S seed storage protein (globulins) family.</text>
</comment>
<evidence type="ECO:0000256" key="4">
    <source>
        <dbReference type="ARBA" id="ARBA00023157"/>
    </source>
</evidence>
<keyword evidence="3" id="KW-0708">Seed storage protein</keyword>
<dbReference type="Proteomes" id="UP000235145">
    <property type="component" value="Unassembled WGS sequence"/>
</dbReference>
<dbReference type="OrthoDB" id="735591at2759"/>
<dbReference type="CDD" id="cd02243">
    <property type="entry name" value="cupin_11S_legumin_C"/>
    <property type="match status" value="1"/>
</dbReference>
<dbReference type="AlphaFoldDB" id="A0A9R1VHV6"/>
<keyword evidence="7" id="KW-1185">Reference proteome</keyword>
<evidence type="ECO:0000256" key="1">
    <source>
        <dbReference type="ARBA" id="ARBA00007178"/>
    </source>
</evidence>
<protein>
    <recommendedName>
        <fullName evidence="5">Cupin type-1 domain-containing protein</fullName>
    </recommendedName>
</protein>
<dbReference type="InterPro" id="IPR011051">
    <property type="entry name" value="RmlC_Cupin_sf"/>
</dbReference>
<dbReference type="Gene3D" id="2.60.120.10">
    <property type="entry name" value="Jelly Rolls"/>
    <property type="match status" value="2"/>
</dbReference>
<dbReference type="PANTHER" id="PTHR31189:SF45">
    <property type="entry name" value="OS09G0552500 PROTEIN"/>
    <property type="match status" value="1"/>
</dbReference>
<evidence type="ECO:0000313" key="7">
    <source>
        <dbReference type="Proteomes" id="UP000235145"/>
    </source>
</evidence>
<dbReference type="PRINTS" id="PR00439">
    <property type="entry name" value="11SGLOBULIN"/>
</dbReference>
<name>A0A9R1VHV6_LACSA</name>
<dbReference type="InterPro" id="IPR050253">
    <property type="entry name" value="Seed_Storage-Functional"/>
</dbReference>
<keyword evidence="2" id="KW-0758">Storage protein</keyword>
<evidence type="ECO:0000313" key="6">
    <source>
        <dbReference type="EMBL" id="KAJ0204983.1"/>
    </source>
</evidence>
<gene>
    <name evidence="6" type="ORF">LSAT_V11C500266670</name>
</gene>
<feature type="domain" description="Cupin type-1" evidence="5">
    <location>
        <begin position="192"/>
        <end position="343"/>
    </location>
</feature>
<accession>A0A9R1VHV6</accession>
<dbReference type="InterPro" id="IPR006044">
    <property type="entry name" value="11S_seedstore_pln"/>
</dbReference>
<dbReference type="InterPro" id="IPR014710">
    <property type="entry name" value="RmlC-like_jellyroll"/>
</dbReference>
<feature type="domain" description="Cupin type-1" evidence="5">
    <location>
        <begin position="5"/>
        <end position="159"/>
    </location>
</feature>
<proteinExistence type="inferred from homology"/>
<sequence>MEMKLVAEAADETAYEGDGGGYYSWSTSKSPLLKDSKLGAGKLLLHPLGFALPHYADSSKFGYVLQGVCTVGLVTPNSTKETVVVIKKGDVIPLPSGVVSWWFNGGETDLIIVFIGETTKAQIPGQFTYFFMAGVLGILRGFQSDVVAKVFGLNNKEAEDIATSQPGALIVKLRNGIEFPNASEDVKEKLYGAIDTPEPEADVVVKGGGIINSLTEKDFPMLVGMGLSARFVRLKGKAILAPSYVADGSVQAIYVAKGSGRIQVVGGDGTPSFDDEVGEGELMVVPQFFAVTVIADECGMELFSITNTSKPVFEQLAGKVSVWKALSPVVLQSALNISPQLDQIFRSKNTERLMIIPPRS</sequence>
<evidence type="ECO:0000256" key="3">
    <source>
        <dbReference type="ARBA" id="ARBA00023129"/>
    </source>
</evidence>
<organism evidence="6 7">
    <name type="scientific">Lactuca sativa</name>
    <name type="common">Garden lettuce</name>
    <dbReference type="NCBI Taxonomy" id="4236"/>
    <lineage>
        <taxon>Eukaryota</taxon>
        <taxon>Viridiplantae</taxon>
        <taxon>Streptophyta</taxon>
        <taxon>Embryophyta</taxon>
        <taxon>Tracheophyta</taxon>
        <taxon>Spermatophyta</taxon>
        <taxon>Magnoliopsida</taxon>
        <taxon>eudicotyledons</taxon>
        <taxon>Gunneridae</taxon>
        <taxon>Pentapetalae</taxon>
        <taxon>asterids</taxon>
        <taxon>campanulids</taxon>
        <taxon>Asterales</taxon>
        <taxon>Asteraceae</taxon>
        <taxon>Cichorioideae</taxon>
        <taxon>Cichorieae</taxon>
        <taxon>Lactucinae</taxon>
        <taxon>Lactuca</taxon>
    </lineage>
</organism>
<dbReference type="CDD" id="cd02242">
    <property type="entry name" value="cupin_11S_legumin_N"/>
    <property type="match status" value="1"/>
</dbReference>
<dbReference type="PANTHER" id="PTHR31189">
    <property type="entry name" value="OS03G0336100 PROTEIN-RELATED"/>
    <property type="match status" value="1"/>
</dbReference>
<dbReference type="SMART" id="SM00835">
    <property type="entry name" value="Cupin_1"/>
    <property type="match status" value="2"/>
</dbReference>
<dbReference type="InterPro" id="IPR006045">
    <property type="entry name" value="Cupin_1"/>
</dbReference>
<evidence type="ECO:0000259" key="5">
    <source>
        <dbReference type="SMART" id="SM00835"/>
    </source>
</evidence>
<keyword evidence="4" id="KW-1015">Disulfide bond</keyword>
<evidence type="ECO:0000256" key="2">
    <source>
        <dbReference type="ARBA" id="ARBA00022761"/>
    </source>
</evidence>
<dbReference type="EMBL" id="NBSK02000005">
    <property type="protein sequence ID" value="KAJ0204983.1"/>
    <property type="molecule type" value="Genomic_DNA"/>
</dbReference>
<dbReference type="GO" id="GO:0045735">
    <property type="term" value="F:nutrient reservoir activity"/>
    <property type="evidence" value="ECO:0007669"/>
    <property type="project" value="UniProtKB-KW"/>
</dbReference>
<dbReference type="Pfam" id="PF00190">
    <property type="entry name" value="Cupin_1"/>
    <property type="match status" value="2"/>
</dbReference>
<reference evidence="6 7" key="1">
    <citation type="journal article" date="2017" name="Nat. Commun.">
        <title>Genome assembly with in vitro proximity ligation data and whole-genome triplication in lettuce.</title>
        <authorList>
            <person name="Reyes-Chin-Wo S."/>
            <person name="Wang Z."/>
            <person name="Yang X."/>
            <person name="Kozik A."/>
            <person name="Arikit S."/>
            <person name="Song C."/>
            <person name="Xia L."/>
            <person name="Froenicke L."/>
            <person name="Lavelle D.O."/>
            <person name="Truco M.J."/>
            <person name="Xia R."/>
            <person name="Zhu S."/>
            <person name="Xu C."/>
            <person name="Xu H."/>
            <person name="Xu X."/>
            <person name="Cox K."/>
            <person name="Korf I."/>
            <person name="Meyers B.C."/>
            <person name="Michelmore R.W."/>
        </authorList>
    </citation>
    <scope>NUCLEOTIDE SEQUENCE [LARGE SCALE GENOMIC DNA]</scope>
    <source>
        <strain evidence="7">cv. Salinas</strain>
        <tissue evidence="6">Seedlings</tissue>
    </source>
</reference>
<dbReference type="SUPFAM" id="SSF51182">
    <property type="entry name" value="RmlC-like cupins"/>
    <property type="match status" value="1"/>
</dbReference>